<dbReference type="InterPro" id="IPR030934">
    <property type="entry name" value="Intein_C"/>
</dbReference>
<proteinExistence type="predicted"/>
<dbReference type="SUPFAM" id="SSF52540">
    <property type="entry name" value="P-loop containing nucleoside triphosphate hydrolases"/>
    <property type="match status" value="2"/>
</dbReference>
<dbReference type="EMBL" id="CP017150">
    <property type="protein sequence ID" value="AOP54427.1"/>
    <property type="molecule type" value="Genomic_DNA"/>
</dbReference>
<gene>
    <name evidence="2" type="ORF">BAURA63_03444</name>
    <name evidence="3" type="ORF">BAURA86_03065</name>
    <name evidence="1" type="ORF">BLSMQ_2721</name>
</gene>
<reference evidence="4" key="2">
    <citation type="submission" date="2016-09" db="EMBL/GenBank/DDBJ databases">
        <title>Complete Genome Sequence of Brevibacterium linens SMQ-1335.</title>
        <authorList>
            <person name="de Melo A.G."/>
            <person name="Labrie S.J."/>
            <person name="Dumaresq J."/>
            <person name="Roberts R.J."/>
            <person name="Tremblay D.M."/>
            <person name="Moineau S."/>
        </authorList>
    </citation>
    <scope>NUCLEOTIDE SEQUENCE [LARGE SCALE GENOMIC DNA]</scope>
    <source>
        <strain evidence="4">SMQ-1335</strain>
    </source>
</reference>
<dbReference type="SUPFAM" id="SSF51294">
    <property type="entry name" value="Hedgehog/intein (Hint) domain"/>
    <property type="match status" value="1"/>
</dbReference>
<evidence type="ECO:0000313" key="5">
    <source>
        <dbReference type="Proteomes" id="UP000234300"/>
    </source>
</evidence>
<evidence type="ECO:0000313" key="6">
    <source>
        <dbReference type="Proteomes" id="UP000234327"/>
    </source>
</evidence>
<evidence type="ECO:0000313" key="3">
    <source>
        <dbReference type="EMBL" id="SMY01450.1"/>
    </source>
</evidence>
<protein>
    <submittedName>
        <fullName evidence="2">AAA-like domain-containing protein</fullName>
    </submittedName>
    <submittedName>
        <fullName evidence="1">Phage terminase, large subunit Pham2</fullName>
    </submittedName>
</protein>
<evidence type="ECO:0000313" key="2">
    <source>
        <dbReference type="EMBL" id="SMY00438.1"/>
    </source>
</evidence>
<dbReference type="KEGG" id="blin:BLSMQ_2721"/>
<accession>A0A1D7W5U2</accession>
<dbReference type="EMBL" id="FXZI01000012">
    <property type="protein sequence ID" value="SMY01450.1"/>
    <property type="molecule type" value="Genomic_DNA"/>
</dbReference>
<dbReference type="PATRIC" id="fig|1703.10.peg.2806"/>
<dbReference type="Proteomes" id="UP000234300">
    <property type="component" value="Unassembled WGS sequence"/>
</dbReference>
<sequence>MAKKKMNALEVAQSPLWPTAIKSRYRDGRIRTINDGVWLVRKIPLMPMTDAKSDEERYAAGVPIMNATQELAHITATFGKNRALNKSGYRVVKFLSINTPVLYRAPKDHPIRSKLNEWFGDKVVREKICVMAVKLVDSLGAGRDIKGAMDSAWQSFVTGGIPLEDFDRDAAIVSNALHRAGLVAPDEGEMRILDAWWNHGSHSDTPFMPHSDHLHVFSDTDSMAIADRAGLDDCSKWPRMQGQFSVSFAAVSSVDIEPTDKFTAISPEASWASQLTQSGALVVSISGRIEPAKQTRSELRRNRKKYMEDIKERQEQGAMSQADEEEHHGMLQSMEGAYAGRGAPATIVDCSIVVGFSGKKDFSLMGNDSIVELNPMINRQPQAMAETWLGSSVRANPYAQELPMTTIAASGINDLSRVGDKSGASVGLTERDSRMAYLSPTAASNKDGLPVALVPGATGSGKSLLLLWLAHQFSLMKRPNIIIDPKALGVNTPIVTPSGCKTIAQLQPGDEIIDSTGNVHHVTSKSKIFTEDETTVYRVHTGDGQSTIADGAHRWIIVDGGNRRVMTTSQILTEYGEHPFATGDICLPMPEPLVGRETDLPVAPKTLGSWIAGDDVGDAMSAVWPEMAARSPESRMIPAAYHRSSIAQRQSLIAPILARLGTVAGSGRVTIDMTASVAKDDLVDFIRTFGYRVFTTDEAITFVADRTLNVLTDDGSVLPESVPDSERAMPVVSISEVDYEPVQCISVDSPDHSYLTGGFLVTHNTGSDHSQAVLASGGQIASLDDISKSDGVFDPIRFMMKQNTDKGEAGSVQSAADLAASAILQINPFGRDADDYEVLLNRGLLFGVDNGAQCTGQALSFVEANLGELAHTDRDREDFIQIISRIRQATHSPAIRSVIGMDPTTAPLGVAEGTTLIKVGESHLDLPQPGHDPQSMQQRAAMALVRMMVYGSAMALTGRGGVLHLDEAWTFLQSSASEVERLGRLARSQEVLPILYSQRVKDAVDAGLSGYISRGLIMHIKDETEARLACQLFNLEPTEERIGRITAEDHISNGGQLIPNFNSLKALREGGEDEAGEVIRGAVALYADLSGERAVPTEINIPSEFFDLISTNPLDIARRNERLHQRDVSKMAV</sequence>
<dbReference type="AlphaFoldDB" id="A0A2H1KLG0"/>
<dbReference type="InterPro" id="IPR027417">
    <property type="entry name" value="P-loop_NTPase"/>
</dbReference>
<dbReference type="Proteomes" id="UP000234327">
    <property type="component" value="Unassembled WGS sequence"/>
</dbReference>
<dbReference type="Gene3D" id="3.40.50.300">
    <property type="entry name" value="P-loop containing nucleotide triphosphate hydrolases"/>
    <property type="match status" value="1"/>
</dbReference>
<name>A0A2H1KLG0_BREAU</name>
<reference evidence="1" key="1">
    <citation type="submission" date="2016-09" db="EMBL/GenBank/DDBJ databases">
        <title>Complete Genome Sequence of Brevibacterium aurantiacum SMQ-1335.</title>
        <authorList>
            <person name="de Melo A.G."/>
            <person name="Labrie S.J."/>
            <person name="Dumaresq J."/>
            <person name="Roberts R.J."/>
            <person name="Tremblay D.M."/>
            <person name="Moineau S."/>
        </authorList>
    </citation>
    <scope>NUCLEOTIDE SEQUENCE</scope>
    <source>
        <strain evidence="1">SMQ-1335</strain>
    </source>
</reference>
<organism evidence="2 6">
    <name type="scientific">Brevibacterium aurantiacum</name>
    <dbReference type="NCBI Taxonomy" id="273384"/>
    <lineage>
        <taxon>Bacteria</taxon>
        <taxon>Bacillati</taxon>
        <taxon>Actinomycetota</taxon>
        <taxon>Actinomycetes</taxon>
        <taxon>Micrococcales</taxon>
        <taxon>Brevibacteriaceae</taxon>
        <taxon>Brevibacterium</taxon>
    </lineage>
</organism>
<evidence type="ECO:0000313" key="4">
    <source>
        <dbReference type="Proteomes" id="UP000094793"/>
    </source>
</evidence>
<accession>A0A2H1KLG0</accession>
<dbReference type="Proteomes" id="UP000094793">
    <property type="component" value="Chromosome"/>
</dbReference>
<dbReference type="EMBL" id="FXYZ01000024">
    <property type="protein sequence ID" value="SMY00438.1"/>
    <property type="molecule type" value="Genomic_DNA"/>
</dbReference>
<dbReference type="InterPro" id="IPR036844">
    <property type="entry name" value="Hint_dom_sf"/>
</dbReference>
<dbReference type="OrthoDB" id="5125659at2"/>
<dbReference type="PROSITE" id="PS50818">
    <property type="entry name" value="INTEIN_C_TER"/>
    <property type="match status" value="1"/>
</dbReference>
<dbReference type="RefSeq" id="WP_069600528.1">
    <property type="nucleotide sequence ID" value="NZ_CP017150.1"/>
</dbReference>
<dbReference type="Gene3D" id="2.170.16.10">
    <property type="entry name" value="Hedgehog/Intein (Hint) domain"/>
    <property type="match status" value="1"/>
</dbReference>
<reference evidence="5 6" key="3">
    <citation type="submission" date="2017-03" db="EMBL/GenBank/DDBJ databases">
        <authorList>
            <person name="Afonso C.L."/>
            <person name="Miller P.J."/>
            <person name="Scott M.A."/>
            <person name="Spackman E."/>
            <person name="Goraichik I."/>
            <person name="Dimitrov K.M."/>
            <person name="Suarez D.L."/>
            <person name="Swayne D.E."/>
        </authorList>
    </citation>
    <scope>NUCLEOTIDE SEQUENCE [LARGE SCALE GENOMIC DNA]</scope>
    <source>
        <strain evidence="2">6</strain>
        <strain evidence="6">6(3)</strain>
        <strain evidence="3">8</strain>
        <strain evidence="5">8(6)</strain>
    </source>
</reference>
<evidence type="ECO:0000313" key="1">
    <source>
        <dbReference type="EMBL" id="AOP54427.1"/>
    </source>
</evidence>